<dbReference type="InterPro" id="IPR036374">
    <property type="entry name" value="OxRdtase_Mopterin-bd_sf"/>
</dbReference>
<proteinExistence type="predicted"/>
<organism evidence="1 2">
    <name type="scientific">Paenibacillus terricola</name>
    <dbReference type="NCBI Taxonomy" id="2763503"/>
    <lineage>
        <taxon>Bacteria</taxon>
        <taxon>Bacillati</taxon>
        <taxon>Bacillota</taxon>
        <taxon>Bacilli</taxon>
        <taxon>Bacillales</taxon>
        <taxon>Paenibacillaceae</taxon>
        <taxon>Paenibacillus</taxon>
    </lineage>
</organism>
<dbReference type="EMBL" id="JACXZA010000001">
    <property type="protein sequence ID" value="MBD3917655.1"/>
    <property type="molecule type" value="Genomic_DNA"/>
</dbReference>
<reference evidence="1 2" key="1">
    <citation type="submission" date="2020-09" db="EMBL/GenBank/DDBJ databases">
        <title>Paenibacillus sp. strain PR3 16S rRNA gene Genome sequencing and assembly.</title>
        <authorList>
            <person name="Kim J."/>
        </authorList>
    </citation>
    <scope>NUCLEOTIDE SEQUENCE [LARGE SCALE GENOMIC DNA]</scope>
    <source>
        <strain evidence="1 2">PR3</strain>
    </source>
</reference>
<dbReference type="Gene3D" id="3.90.420.10">
    <property type="entry name" value="Oxidoreductase, molybdopterin-binding domain"/>
    <property type="match status" value="1"/>
</dbReference>
<evidence type="ECO:0000313" key="1">
    <source>
        <dbReference type="EMBL" id="MBD3917655.1"/>
    </source>
</evidence>
<evidence type="ECO:0000313" key="2">
    <source>
        <dbReference type="Proteomes" id="UP000609346"/>
    </source>
</evidence>
<protein>
    <recommendedName>
        <fullName evidence="3">Oxidoreductase molybdopterin-binding domain-containing protein</fullName>
    </recommendedName>
</protein>
<accession>A0ABR8MS43</accession>
<sequence length="173" mass="19310">MMVPKAYNNAGKETDIEIEHEQFGVEQWTAVVMSELAGEAFAIESRVPGASGIAFDWHQWFEEWLFLLSYTTKCKLSPPTHLKLYASDSFEAIIPWSQLQEAAVLFAETDGSPLTTAGPIRFYVPNGTSKCLNVKNVVRIVISTEEALSDEATFGFKQQWSADELRQKKALGS</sequence>
<name>A0ABR8MS43_9BACL</name>
<comment type="caution">
    <text evidence="1">The sequence shown here is derived from an EMBL/GenBank/DDBJ whole genome shotgun (WGS) entry which is preliminary data.</text>
</comment>
<evidence type="ECO:0008006" key="3">
    <source>
        <dbReference type="Google" id="ProtNLM"/>
    </source>
</evidence>
<dbReference type="Proteomes" id="UP000609346">
    <property type="component" value="Unassembled WGS sequence"/>
</dbReference>
<keyword evidence="2" id="KW-1185">Reference proteome</keyword>
<dbReference type="RefSeq" id="WP_191201933.1">
    <property type="nucleotide sequence ID" value="NZ_JACXZA010000001.1"/>
</dbReference>
<gene>
    <name evidence="1" type="ORF">H8B09_02740</name>
</gene>